<proteinExistence type="inferred from homology"/>
<keyword evidence="2" id="KW-0808">Transferase</keyword>
<dbReference type="Gene3D" id="3.40.50.300">
    <property type="entry name" value="P-loop containing nucleotide triphosphate hydrolases"/>
    <property type="match status" value="1"/>
</dbReference>
<evidence type="ECO:0000256" key="2">
    <source>
        <dbReference type="ARBA" id="ARBA00022679"/>
    </source>
</evidence>
<evidence type="ECO:0000256" key="1">
    <source>
        <dbReference type="ARBA" id="ARBA00005771"/>
    </source>
</evidence>
<feature type="domain" description="Sulfotransferase" evidence="3">
    <location>
        <begin position="114"/>
        <end position="277"/>
    </location>
</feature>
<reference evidence="5" key="1">
    <citation type="submission" date="2018-08" db="EMBL/GenBank/DDBJ databases">
        <authorList>
            <person name="Rodrigo-Torres L."/>
            <person name="Arahal R. D."/>
            <person name="Lucena T."/>
        </authorList>
    </citation>
    <scope>NUCLEOTIDE SEQUENCE [LARGE SCALE GENOMIC DNA]</scope>
    <source>
        <strain evidence="5">CECT 7235</strain>
    </source>
</reference>
<accession>A0A3B0MRT9</accession>
<comment type="similarity">
    <text evidence="1">Belongs to the sulfotransferase 1 family.</text>
</comment>
<dbReference type="Pfam" id="PF00685">
    <property type="entry name" value="Sulfotransfer_1"/>
    <property type="match status" value="1"/>
</dbReference>
<dbReference type="RefSeq" id="WP_121095345.1">
    <property type="nucleotide sequence ID" value="NZ_UIHC01000019.1"/>
</dbReference>
<evidence type="ECO:0000313" key="4">
    <source>
        <dbReference type="EMBL" id="SUZ32339.1"/>
    </source>
</evidence>
<dbReference type="PANTHER" id="PTHR11783">
    <property type="entry name" value="SULFOTRANSFERASE SULT"/>
    <property type="match status" value="1"/>
</dbReference>
<evidence type="ECO:0000313" key="5">
    <source>
        <dbReference type="Proteomes" id="UP000272908"/>
    </source>
</evidence>
<dbReference type="EMBL" id="UIHC01000019">
    <property type="protein sequence ID" value="SUZ32339.1"/>
    <property type="molecule type" value="Genomic_DNA"/>
</dbReference>
<evidence type="ECO:0000259" key="3">
    <source>
        <dbReference type="Pfam" id="PF00685"/>
    </source>
</evidence>
<dbReference type="InterPro" id="IPR027417">
    <property type="entry name" value="P-loop_NTPase"/>
</dbReference>
<keyword evidence="5" id="KW-1185">Reference proteome</keyword>
<dbReference type="OrthoDB" id="9804504at2"/>
<dbReference type="Proteomes" id="UP000272908">
    <property type="component" value="Unassembled WGS sequence"/>
</dbReference>
<dbReference type="SUPFAM" id="SSF52540">
    <property type="entry name" value="P-loop containing nucleoside triphosphate hydrolases"/>
    <property type="match status" value="1"/>
</dbReference>
<dbReference type="InterPro" id="IPR000863">
    <property type="entry name" value="Sulfotransferase_dom"/>
</dbReference>
<protein>
    <recommendedName>
        <fullName evidence="3">Sulfotransferase domain-containing protein</fullName>
    </recommendedName>
</protein>
<organism evidence="4 5">
    <name type="scientific">Roseinatronobacter ekhonensis</name>
    <dbReference type="NCBI Taxonomy" id="254356"/>
    <lineage>
        <taxon>Bacteria</taxon>
        <taxon>Pseudomonadati</taxon>
        <taxon>Pseudomonadota</taxon>
        <taxon>Alphaproteobacteria</taxon>
        <taxon>Rhodobacterales</taxon>
        <taxon>Paracoccaceae</taxon>
        <taxon>Roseinatronobacter</taxon>
    </lineage>
</organism>
<dbReference type="GO" id="GO:0008146">
    <property type="term" value="F:sulfotransferase activity"/>
    <property type="evidence" value="ECO:0007669"/>
    <property type="project" value="InterPro"/>
</dbReference>
<dbReference type="AlphaFoldDB" id="A0A3B0MRT9"/>
<sequence>MTQQGLSWLASYPKSGNTWFRVVLSAYLDGGESEVDLNALQTGMIGSSRLWVDDVAGFDTADLTPAEIERLRPHVYRWSALHDGMGGYHKIHDAYLYNDAGEPIVDPVATSGAVYLLRNPLDVAPSFAAHLGVDIDRAIKLMSSPNASLSRNDKGLNPQMMQRMGTWSSHVESWVDATEIACHVLRYEDMHATPQQSFAAAFAALGLTVDHEKLARAISLAAFDKLSHQEKSGGFRERPSKAKQFFRSGQMGGWRKSLTTDQVVRIVADHGAVMKRFGYLDAHGEPV</sequence>
<gene>
    <name evidence="4" type="ORF">ROE7235_02095</name>
</gene>
<name>A0A3B0MRT9_9RHOB</name>